<accession>A0A8J6PAN7</accession>
<evidence type="ECO:0000313" key="12">
    <source>
        <dbReference type="EMBL" id="MBC8519025.1"/>
    </source>
</evidence>
<dbReference type="InterPro" id="IPR042233">
    <property type="entry name" value="Cell_div_ZapA_N"/>
</dbReference>
<dbReference type="GO" id="GO:0000917">
    <property type="term" value="P:division septum assembly"/>
    <property type="evidence" value="ECO:0007669"/>
    <property type="project" value="UniProtKB-KW"/>
</dbReference>
<name>A0A8J6PAN7_9GAMM</name>
<dbReference type="PANTHER" id="PTHR34981:SF1">
    <property type="entry name" value="CELL DIVISION PROTEIN ZAPA"/>
    <property type="match status" value="1"/>
</dbReference>
<reference evidence="12 13" key="1">
    <citation type="submission" date="2020-08" db="EMBL/GenBank/DDBJ databases">
        <title>Bridging the membrane lipid divide: bacteria of the FCB group superphylum have the potential to synthesize archaeal ether lipids.</title>
        <authorList>
            <person name="Villanueva L."/>
            <person name="Von Meijenfeldt F.A.B."/>
            <person name="Westbye A.B."/>
            <person name="Yadav S."/>
            <person name="Hopmans E.C."/>
            <person name="Dutilh B.E."/>
            <person name="Sinninghe Damste J.S."/>
        </authorList>
    </citation>
    <scope>NUCLEOTIDE SEQUENCE [LARGE SCALE GENOMIC DNA]</scope>
    <source>
        <strain evidence="12">NIOZ-UU100</strain>
    </source>
</reference>
<dbReference type="InterPro" id="IPR007838">
    <property type="entry name" value="Cell_div_ZapA-like"/>
</dbReference>
<dbReference type="Gene3D" id="1.20.5.50">
    <property type="match status" value="1"/>
</dbReference>
<evidence type="ECO:0000313" key="13">
    <source>
        <dbReference type="Proteomes" id="UP000654401"/>
    </source>
</evidence>
<dbReference type="GO" id="GO:0005829">
    <property type="term" value="C:cytosol"/>
    <property type="evidence" value="ECO:0007669"/>
    <property type="project" value="TreeGrafter"/>
</dbReference>
<proteinExistence type="inferred from homology"/>
<comment type="subunit">
    <text evidence="10">Homodimer. Interacts with FtsZ.</text>
</comment>
<comment type="subcellular location">
    <subcellularLocation>
        <location evidence="1">Cytoplasm</location>
    </subcellularLocation>
</comment>
<dbReference type="EMBL" id="JACNFK010000015">
    <property type="protein sequence ID" value="MBC8519025.1"/>
    <property type="molecule type" value="Genomic_DNA"/>
</dbReference>
<evidence type="ECO:0000256" key="4">
    <source>
        <dbReference type="ARBA" id="ARBA00022490"/>
    </source>
</evidence>
<comment type="caution">
    <text evidence="12">The sequence shown here is derived from an EMBL/GenBank/DDBJ whole genome shotgun (WGS) entry which is preliminary data.</text>
</comment>
<comment type="similarity">
    <text evidence="2">Belongs to the ZapA family. Type 1 subfamily.</text>
</comment>
<evidence type="ECO:0000256" key="6">
    <source>
        <dbReference type="ARBA" id="ARBA00023054"/>
    </source>
</evidence>
<sequence length="104" mass="11583">MTKSTPVTISILQKEYKISCPPEEQNSLIESASIVDKKMREIRKQGKSVGQDRIAIMAALNIAHELLHNHSDQQQGAVDVADELVRLRGQVEAALHQGKQLELE</sequence>
<dbReference type="GO" id="GO:0030428">
    <property type="term" value="C:cell septum"/>
    <property type="evidence" value="ECO:0007669"/>
    <property type="project" value="TreeGrafter"/>
</dbReference>
<comment type="function">
    <text evidence="9">Activator of cell division through the inhibition of FtsZ GTPase activity, therefore promoting FtsZ assembly into bundles of protofilaments necessary for the formation of the division Z ring. It is recruited early at mid-cell but it is not essential for cell division.</text>
</comment>
<keyword evidence="4" id="KW-0963">Cytoplasm</keyword>
<dbReference type="SUPFAM" id="SSF102829">
    <property type="entry name" value="Cell division protein ZapA-like"/>
    <property type="match status" value="1"/>
</dbReference>
<keyword evidence="7" id="KW-0717">Septation</keyword>
<dbReference type="GO" id="GO:0043093">
    <property type="term" value="P:FtsZ-dependent cytokinesis"/>
    <property type="evidence" value="ECO:0007669"/>
    <property type="project" value="TreeGrafter"/>
</dbReference>
<evidence type="ECO:0000256" key="3">
    <source>
        <dbReference type="ARBA" id="ARBA00015195"/>
    </source>
</evidence>
<keyword evidence="8" id="KW-0131">Cell cycle</keyword>
<dbReference type="Proteomes" id="UP000654401">
    <property type="component" value="Unassembled WGS sequence"/>
</dbReference>
<evidence type="ECO:0000256" key="11">
    <source>
        <dbReference type="ARBA" id="ARBA00033158"/>
    </source>
</evidence>
<evidence type="ECO:0000256" key="9">
    <source>
        <dbReference type="ARBA" id="ARBA00024910"/>
    </source>
</evidence>
<gene>
    <name evidence="12" type="ORF">H8D24_01265</name>
</gene>
<evidence type="ECO:0000256" key="7">
    <source>
        <dbReference type="ARBA" id="ARBA00023210"/>
    </source>
</evidence>
<organism evidence="12 13">
    <name type="scientific">Candidatus Thiopontia autotrophica</name>
    <dbReference type="NCBI Taxonomy" id="2841688"/>
    <lineage>
        <taxon>Bacteria</taxon>
        <taxon>Pseudomonadati</taxon>
        <taxon>Pseudomonadota</taxon>
        <taxon>Gammaproteobacteria</taxon>
        <taxon>Candidatus Thiopontia</taxon>
    </lineage>
</organism>
<keyword evidence="5 12" id="KW-0132">Cell division</keyword>
<dbReference type="Pfam" id="PF05164">
    <property type="entry name" value="ZapA"/>
    <property type="match status" value="1"/>
</dbReference>
<evidence type="ECO:0000256" key="8">
    <source>
        <dbReference type="ARBA" id="ARBA00023306"/>
    </source>
</evidence>
<dbReference type="Gene3D" id="3.30.160.880">
    <property type="entry name" value="Cell division protein ZapA protomer, N-terminal domain"/>
    <property type="match status" value="1"/>
</dbReference>
<dbReference type="PANTHER" id="PTHR34981">
    <property type="entry name" value="CELL DIVISION PROTEIN ZAPA"/>
    <property type="match status" value="1"/>
</dbReference>
<evidence type="ECO:0000256" key="10">
    <source>
        <dbReference type="ARBA" id="ARBA00026068"/>
    </source>
</evidence>
<keyword evidence="6" id="KW-0175">Coiled coil</keyword>
<dbReference type="InterPro" id="IPR036192">
    <property type="entry name" value="Cell_div_ZapA-like_sf"/>
</dbReference>
<evidence type="ECO:0000256" key="2">
    <source>
        <dbReference type="ARBA" id="ARBA00010074"/>
    </source>
</evidence>
<evidence type="ECO:0000256" key="1">
    <source>
        <dbReference type="ARBA" id="ARBA00004496"/>
    </source>
</evidence>
<evidence type="ECO:0000256" key="5">
    <source>
        <dbReference type="ARBA" id="ARBA00022618"/>
    </source>
</evidence>
<dbReference type="AlphaFoldDB" id="A0A8J6PAN7"/>
<dbReference type="GO" id="GO:0032153">
    <property type="term" value="C:cell division site"/>
    <property type="evidence" value="ECO:0007669"/>
    <property type="project" value="TreeGrafter"/>
</dbReference>
<dbReference type="GO" id="GO:0000921">
    <property type="term" value="P:septin ring assembly"/>
    <property type="evidence" value="ECO:0007669"/>
    <property type="project" value="TreeGrafter"/>
</dbReference>
<protein>
    <recommendedName>
        <fullName evidence="3">Cell division protein ZapA</fullName>
    </recommendedName>
    <alternativeName>
        <fullName evidence="11">Z ring-associated protein ZapA</fullName>
    </alternativeName>
</protein>